<dbReference type="KEGG" id="tng:GSTEN00023929G001"/>
<proteinExistence type="predicted"/>
<evidence type="ECO:0000313" key="1">
    <source>
        <dbReference type="EMBL" id="CAG04263.1"/>
    </source>
</evidence>
<sequence>MGLSQSSFLSDGGTNCGYHVHGVRCSIV</sequence>
<accession>Q4S519</accession>
<dbReference type="EMBL" id="CAAE01014737">
    <property type="protein sequence ID" value="CAG04263.1"/>
    <property type="molecule type" value="Genomic_DNA"/>
</dbReference>
<reference evidence="1" key="1">
    <citation type="journal article" date="2004" name="Nature">
        <title>Genome duplication in the teleost fish Tetraodon nigroviridis reveals the early vertebrate proto-karyotype.</title>
        <authorList>
            <person name="Jaillon O."/>
            <person name="Aury J.-M."/>
            <person name="Brunet F."/>
            <person name="Petit J.-L."/>
            <person name="Stange-Thomann N."/>
            <person name="Mauceli E."/>
            <person name="Bouneau L."/>
            <person name="Fischer C."/>
            <person name="Ozouf-Costaz C."/>
            <person name="Bernot A."/>
            <person name="Nicaud S."/>
            <person name="Jaffe D."/>
            <person name="Fisher S."/>
            <person name="Lutfalla G."/>
            <person name="Dossat C."/>
            <person name="Segurens B."/>
            <person name="Dasilva C."/>
            <person name="Salanoubat M."/>
            <person name="Levy M."/>
            <person name="Boudet N."/>
            <person name="Castellano S."/>
            <person name="Anthouard V."/>
            <person name="Jubin C."/>
            <person name="Castelli V."/>
            <person name="Katinka M."/>
            <person name="Vacherie B."/>
            <person name="Biemont C."/>
            <person name="Skalli Z."/>
            <person name="Cattolico L."/>
            <person name="Poulain J."/>
            <person name="De Berardinis V."/>
            <person name="Cruaud C."/>
            <person name="Duprat S."/>
            <person name="Brottier P."/>
            <person name="Coutanceau J.-P."/>
            <person name="Gouzy J."/>
            <person name="Parra G."/>
            <person name="Lardier G."/>
            <person name="Chapple C."/>
            <person name="McKernan K.J."/>
            <person name="McEwan P."/>
            <person name="Bosak S."/>
            <person name="Kellis M."/>
            <person name="Volff J.-N."/>
            <person name="Guigo R."/>
            <person name="Zody M.C."/>
            <person name="Mesirov J."/>
            <person name="Lindblad-Toh K."/>
            <person name="Birren B."/>
            <person name="Nusbaum C."/>
            <person name="Kahn D."/>
            <person name="Robinson-Rechavi M."/>
            <person name="Laudet V."/>
            <person name="Schachter V."/>
            <person name="Quetier F."/>
            <person name="Saurin W."/>
            <person name="Scarpelli C."/>
            <person name="Wincker P."/>
            <person name="Lander E.S."/>
            <person name="Weissenbach J."/>
            <person name="Roest Crollius H."/>
        </authorList>
    </citation>
    <scope>NUCLEOTIDE SEQUENCE [LARGE SCALE GENOMIC DNA]</scope>
</reference>
<gene>
    <name evidence="1" type="ORF">GSTENG00023929001</name>
</gene>
<reference evidence="1" key="2">
    <citation type="submission" date="2004-02" db="EMBL/GenBank/DDBJ databases">
        <authorList>
            <consortium name="Genoscope"/>
            <consortium name="Whitehead Institute Centre for Genome Research"/>
        </authorList>
    </citation>
    <scope>NUCLEOTIDE SEQUENCE</scope>
</reference>
<dbReference type="AlphaFoldDB" id="Q4S519"/>
<protein>
    <submittedName>
        <fullName evidence="1">(spotted green pufferfish) hypothetical protein</fullName>
    </submittedName>
</protein>
<name>Q4S519_TETNG</name>
<comment type="caution">
    <text evidence="1">The sequence shown here is derived from an EMBL/GenBank/DDBJ whole genome shotgun (WGS) entry which is preliminary data.</text>
</comment>
<organism evidence="1">
    <name type="scientific">Tetraodon nigroviridis</name>
    <name type="common">Spotted green pufferfish</name>
    <name type="synonym">Chelonodon nigroviridis</name>
    <dbReference type="NCBI Taxonomy" id="99883"/>
    <lineage>
        <taxon>Eukaryota</taxon>
        <taxon>Metazoa</taxon>
        <taxon>Chordata</taxon>
        <taxon>Craniata</taxon>
        <taxon>Vertebrata</taxon>
        <taxon>Euteleostomi</taxon>
        <taxon>Actinopterygii</taxon>
        <taxon>Neopterygii</taxon>
        <taxon>Teleostei</taxon>
        <taxon>Neoteleostei</taxon>
        <taxon>Acanthomorphata</taxon>
        <taxon>Eupercaria</taxon>
        <taxon>Tetraodontiformes</taxon>
        <taxon>Tetradontoidea</taxon>
        <taxon>Tetraodontidae</taxon>
        <taxon>Tetraodon</taxon>
    </lineage>
</organism>